<dbReference type="AlphaFoldDB" id="W4QXM1"/>
<dbReference type="SMART" id="SM00796">
    <property type="entry name" value="AHS1"/>
    <property type="match status" value="1"/>
</dbReference>
<reference evidence="5 6" key="1">
    <citation type="journal article" date="2014" name="Genome Announc.">
        <title>Draft Genome Sequences of Three Alkaliphilic Bacillus Strains, Bacillus wakoensis JCM 9140T, Bacillus akibai JCM 9157T, and Bacillus hemicellulosilyticus JCM 9152T.</title>
        <authorList>
            <person name="Yuki M."/>
            <person name="Oshima K."/>
            <person name="Suda W."/>
            <person name="Oshida Y."/>
            <person name="Kitamura K."/>
            <person name="Iida T."/>
            <person name="Hattori M."/>
            <person name="Ohkuma M."/>
        </authorList>
    </citation>
    <scope>NUCLEOTIDE SEQUENCE [LARGE SCALE GENOMIC DNA]</scope>
    <source>
        <strain evidence="5 6">JCM 9157</strain>
    </source>
</reference>
<comment type="caution">
    <text evidence="5">The sequence shown here is derived from an EMBL/GenBank/DDBJ whole genome shotgun (WGS) entry which is preliminary data.</text>
</comment>
<dbReference type="GO" id="GO:0016787">
    <property type="term" value="F:hydrolase activity"/>
    <property type="evidence" value="ECO:0007669"/>
    <property type="project" value="UniProtKB-KW"/>
</dbReference>
<dbReference type="InterPro" id="IPR029000">
    <property type="entry name" value="Cyclophilin-like_dom_sf"/>
</dbReference>
<feature type="domain" description="Carboxyltransferase" evidence="4">
    <location>
        <begin position="34"/>
        <end position="241"/>
    </location>
</feature>
<keyword evidence="6" id="KW-1185">Reference proteome</keyword>
<organism evidence="5 6">
    <name type="scientific">Halalkalibacter akibai (strain ATCC 43226 / DSM 21942 / CIP 109018 / JCM 9157 / 1139)</name>
    <name type="common">Bacillus akibai</name>
    <dbReference type="NCBI Taxonomy" id="1236973"/>
    <lineage>
        <taxon>Bacteria</taxon>
        <taxon>Bacillati</taxon>
        <taxon>Bacillota</taxon>
        <taxon>Bacilli</taxon>
        <taxon>Bacillales</taxon>
        <taxon>Bacillaceae</taxon>
        <taxon>Halalkalibacter</taxon>
    </lineage>
</organism>
<dbReference type="Proteomes" id="UP000018896">
    <property type="component" value="Unassembled WGS sequence"/>
</dbReference>
<evidence type="ECO:0000256" key="3">
    <source>
        <dbReference type="ARBA" id="ARBA00022840"/>
    </source>
</evidence>
<dbReference type="SUPFAM" id="SSF50891">
    <property type="entry name" value="Cyclophilin-like"/>
    <property type="match status" value="1"/>
</dbReference>
<dbReference type="GO" id="GO:0005524">
    <property type="term" value="F:ATP binding"/>
    <property type="evidence" value="ECO:0007669"/>
    <property type="project" value="UniProtKB-KW"/>
</dbReference>
<evidence type="ECO:0000256" key="2">
    <source>
        <dbReference type="ARBA" id="ARBA00022801"/>
    </source>
</evidence>
<gene>
    <name evidence="5" type="ORF">JCM9157_4103</name>
</gene>
<accession>W4QXM1</accession>
<dbReference type="EMBL" id="BAUV01000046">
    <property type="protein sequence ID" value="GAE36880.1"/>
    <property type="molecule type" value="Genomic_DNA"/>
</dbReference>
<evidence type="ECO:0000313" key="6">
    <source>
        <dbReference type="Proteomes" id="UP000018896"/>
    </source>
</evidence>
<dbReference type="InterPro" id="IPR003833">
    <property type="entry name" value="CT_C_D"/>
</dbReference>
<dbReference type="Gene3D" id="3.30.1360.40">
    <property type="match status" value="1"/>
</dbReference>
<proteinExistence type="predicted"/>
<protein>
    <submittedName>
        <fullName evidence="5">Allophanate hydrolase 2 subunit 1</fullName>
    </submittedName>
</protein>
<name>W4QXM1_HALA3</name>
<keyword evidence="2 5" id="KW-0378">Hydrolase</keyword>
<dbReference type="STRING" id="1236973.JCM9157_4103"/>
<dbReference type="PANTHER" id="PTHR34698:SF2">
    <property type="entry name" value="5-OXOPROLINASE SUBUNIT B"/>
    <property type="match status" value="1"/>
</dbReference>
<dbReference type="Gene3D" id="2.40.100.10">
    <property type="entry name" value="Cyclophilin-like"/>
    <property type="match status" value="1"/>
</dbReference>
<keyword evidence="3" id="KW-0067">ATP-binding</keyword>
<dbReference type="Pfam" id="PF02682">
    <property type="entry name" value="CT_C_D"/>
    <property type="match status" value="1"/>
</dbReference>
<sequence length="265" mass="29554">MRSLITSFLDKLLDLLKMEVVQLVKEYKLDDQNIKIDPVSETAVTVSFGDEINLTIHQQVQALSSYLEKNPFQGFVEAVPAFTSVTVFYEPLKIQGMFQRPSELVCSTMADIVADLKVEKLEKGREVVIPVCYGGEFGPDLEYVSSYTNLSKEEVIHIHSSEQYLVYMIGFAPGFPYLGGLPDCLFTPRRAKPRMKIPAGSVGIGGAQTGVYPISTPGGWQLIGQTPLQLFLPNQDPPSFLQAGDIIRFQPISEKEFGLLREEER</sequence>
<keyword evidence="1" id="KW-0547">Nucleotide-binding</keyword>
<evidence type="ECO:0000256" key="1">
    <source>
        <dbReference type="ARBA" id="ARBA00022741"/>
    </source>
</evidence>
<evidence type="ECO:0000313" key="5">
    <source>
        <dbReference type="EMBL" id="GAE36880.1"/>
    </source>
</evidence>
<evidence type="ECO:0000259" key="4">
    <source>
        <dbReference type="SMART" id="SM00796"/>
    </source>
</evidence>
<dbReference type="InterPro" id="IPR010016">
    <property type="entry name" value="PxpB"/>
</dbReference>
<dbReference type="NCBIfam" id="TIGR00370">
    <property type="entry name" value="5-oxoprolinase subunit PxpB"/>
    <property type="match status" value="1"/>
</dbReference>
<dbReference type="PANTHER" id="PTHR34698">
    <property type="entry name" value="5-OXOPROLINASE SUBUNIT B"/>
    <property type="match status" value="1"/>
</dbReference>
<dbReference type="eggNOG" id="COG2049">
    <property type="taxonomic scope" value="Bacteria"/>
</dbReference>
<dbReference type="SUPFAM" id="SSF160467">
    <property type="entry name" value="PH0987 N-terminal domain-like"/>
    <property type="match status" value="1"/>
</dbReference>